<organism evidence="2 3">
    <name type="scientific">Obba rivulosa</name>
    <dbReference type="NCBI Taxonomy" id="1052685"/>
    <lineage>
        <taxon>Eukaryota</taxon>
        <taxon>Fungi</taxon>
        <taxon>Dikarya</taxon>
        <taxon>Basidiomycota</taxon>
        <taxon>Agaricomycotina</taxon>
        <taxon>Agaricomycetes</taxon>
        <taxon>Polyporales</taxon>
        <taxon>Gelatoporiaceae</taxon>
        <taxon>Obba</taxon>
    </lineage>
</organism>
<keyword evidence="3" id="KW-1185">Reference proteome</keyword>
<feature type="transmembrane region" description="Helical" evidence="1">
    <location>
        <begin position="82"/>
        <end position="100"/>
    </location>
</feature>
<keyword evidence="1" id="KW-0472">Membrane</keyword>
<keyword evidence="1" id="KW-0812">Transmembrane</keyword>
<dbReference type="Proteomes" id="UP000250043">
    <property type="component" value="Unassembled WGS sequence"/>
</dbReference>
<dbReference type="AlphaFoldDB" id="A0A8E2ATF5"/>
<evidence type="ECO:0000256" key="1">
    <source>
        <dbReference type="SAM" id="Phobius"/>
    </source>
</evidence>
<accession>A0A8E2ATF5</accession>
<reference evidence="2 3" key="1">
    <citation type="submission" date="2016-07" db="EMBL/GenBank/DDBJ databases">
        <title>Draft genome of the white-rot fungus Obba rivulosa 3A-2.</title>
        <authorList>
            <consortium name="DOE Joint Genome Institute"/>
            <person name="Miettinen O."/>
            <person name="Riley R."/>
            <person name="Acob R."/>
            <person name="Barry K."/>
            <person name="Cullen D."/>
            <person name="De Vries R."/>
            <person name="Hainaut M."/>
            <person name="Hatakka A."/>
            <person name="Henrissat B."/>
            <person name="Hilden K."/>
            <person name="Kuo R."/>
            <person name="Labutti K."/>
            <person name="Lipzen A."/>
            <person name="Makela M.R."/>
            <person name="Sandor L."/>
            <person name="Spatafora J.W."/>
            <person name="Grigoriev I.V."/>
            <person name="Hibbett D.S."/>
        </authorList>
    </citation>
    <scope>NUCLEOTIDE SEQUENCE [LARGE SCALE GENOMIC DNA]</scope>
    <source>
        <strain evidence="2 3">3A-2</strain>
    </source>
</reference>
<gene>
    <name evidence="2" type="ORF">OBBRIDRAFT_629675</name>
</gene>
<feature type="transmembrane region" description="Helical" evidence="1">
    <location>
        <begin position="7"/>
        <end position="28"/>
    </location>
</feature>
<name>A0A8E2ATF5_9APHY</name>
<dbReference type="OrthoDB" id="2371309at2759"/>
<feature type="transmembrane region" description="Helical" evidence="1">
    <location>
        <begin position="48"/>
        <end position="70"/>
    </location>
</feature>
<dbReference type="EMBL" id="KV722413">
    <property type="protein sequence ID" value="OCH90053.1"/>
    <property type="molecule type" value="Genomic_DNA"/>
</dbReference>
<protein>
    <submittedName>
        <fullName evidence="2">Uncharacterized protein</fullName>
    </submittedName>
</protein>
<proteinExistence type="predicted"/>
<evidence type="ECO:0000313" key="3">
    <source>
        <dbReference type="Proteomes" id="UP000250043"/>
    </source>
</evidence>
<keyword evidence="1" id="KW-1133">Transmembrane helix</keyword>
<evidence type="ECO:0000313" key="2">
    <source>
        <dbReference type="EMBL" id="OCH90053.1"/>
    </source>
</evidence>
<sequence length="300" mass="33482">MWCDNCLLLLPLRAGAMAWGVIIALYSIAGGVFLLEWGQYLFFVFPEWQIYGGIALAIGATAAISVIALSNRSFLWTRVSKLIWPFVIVISAVRAIIMIVELQRGKSNIAWECENGGQLWTASAAAGYGGSTSFPSGFCTAGFSSIYAAFIGGLIVDLVFQLYMFFLVWRYQKRLQHYQNMQGPFGGGTSAFLFLSSSIYPLSLRNSLDPLRLLLLGYAMFCPPVSLHPHVCSIPHLAPLYSAFWDPVSIRDPCRQQYNTQRPVALAPTLAHHFHFRRPSESPFILCSIIYHPPNCDRKL</sequence>
<feature type="transmembrane region" description="Helical" evidence="1">
    <location>
        <begin position="146"/>
        <end position="169"/>
    </location>
</feature>